<gene>
    <name evidence="2" type="ORF">HETSPECPRED_001559</name>
</gene>
<dbReference type="Proteomes" id="UP000664521">
    <property type="component" value="Unassembled WGS sequence"/>
</dbReference>
<dbReference type="EMBL" id="CAJPDS010000129">
    <property type="protein sequence ID" value="CAF9939346.1"/>
    <property type="molecule type" value="Genomic_DNA"/>
</dbReference>
<evidence type="ECO:0000256" key="1">
    <source>
        <dbReference type="SAM" id="MobiDB-lite"/>
    </source>
</evidence>
<name>A0A8H3PE72_9LECA</name>
<comment type="caution">
    <text evidence="2">The sequence shown here is derived from an EMBL/GenBank/DDBJ whole genome shotgun (WGS) entry which is preliminary data.</text>
</comment>
<protein>
    <submittedName>
        <fullName evidence="2">Uncharacterized protein</fullName>
    </submittedName>
</protein>
<dbReference type="InterPro" id="IPR022085">
    <property type="entry name" value="OpdG"/>
</dbReference>
<evidence type="ECO:0000313" key="2">
    <source>
        <dbReference type="EMBL" id="CAF9939346.1"/>
    </source>
</evidence>
<evidence type="ECO:0000313" key="3">
    <source>
        <dbReference type="Proteomes" id="UP000664521"/>
    </source>
</evidence>
<dbReference type="AlphaFoldDB" id="A0A8H3PE72"/>
<keyword evidence="3" id="KW-1185">Reference proteome</keyword>
<organism evidence="2 3">
    <name type="scientific">Heterodermia speciosa</name>
    <dbReference type="NCBI Taxonomy" id="116794"/>
    <lineage>
        <taxon>Eukaryota</taxon>
        <taxon>Fungi</taxon>
        <taxon>Dikarya</taxon>
        <taxon>Ascomycota</taxon>
        <taxon>Pezizomycotina</taxon>
        <taxon>Lecanoromycetes</taxon>
        <taxon>OSLEUM clade</taxon>
        <taxon>Lecanoromycetidae</taxon>
        <taxon>Caliciales</taxon>
        <taxon>Physciaceae</taxon>
        <taxon>Heterodermia</taxon>
    </lineage>
</organism>
<feature type="region of interest" description="Disordered" evidence="1">
    <location>
        <begin position="268"/>
        <end position="292"/>
    </location>
</feature>
<dbReference type="Pfam" id="PF12311">
    <property type="entry name" value="DUF3632"/>
    <property type="match status" value="1"/>
</dbReference>
<dbReference type="OrthoDB" id="3350591at2759"/>
<reference evidence="2" key="1">
    <citation type="submission" date="2021-03" db="EMBL/GenBank/DDBJ databases">
        <authorList>
            <person name="Tagirdzhanova G."/>
        </authorList>
    </citation>
    <scope>NUCLEOTIDE SEQUENCE</scope>
</reference>
<dbReference type="PANTHER" id="PTHR38797">
    <property type="entry name" value="NUCLEAR PORE COMPLEX PROTEIN NUP85-RELATED"/>
    <property type="match status" value="1"/>
</dbReference>
<sequence length="292" mass="32142">MALATANTTQPNTTESLHEIVNNGVRRAIFEDDEKDPLNILLYDLIHGSTSPTLAAAEFLTFARDSEDTESCFSDLAAQTISLASEYPFLQPHLVGLIASIMQSAPASFPSEMRICFVKKYAKAIGDTTQSNYGILFEEEQRRRRPSLVQEHVNLNRFIARLLSALGEPGKPKEGLTHVNDALFILSTALEGHASSHQLPDVDVPAAAQYMIHAGELIFNECKNGTGQDLAKTSPLWATRGKLWTGPPGLSRERWNFWRGRFEEAAESEENVAEETKKTAGTAVRAMAHAES</sequence>
<dbReference type="InterPro" id="IPR053204">
    <property type="entry name" value="Oxopyrrolidines_Biosynth-assoc"/>
</dbReference>
<dbReference type="PANTHER" id="PTHR38797:SF4">
    <property type="entry name" value="NUCLEAR PORE COMPLEX PROTEIN NUP85"/>
    <property type="match status" value="1"/>
</dbReference>
<proteinExistence type="predicted"/>
<accession>A0A8H3PE72</accession>